<proteinExistence type="predicted"/>
<accession>B1I317</accession>
<dbReference type="Pfam" id="PF03063">
    <property type="entry name" value="Prismane"/>
    <property type="match status" value="1"/>
</dbReference>
<feature type="binding site" evidence="10">
    <location>
        <position position="32"/>
    </location>
    <ligand>
        <name>[4Fe-4S] cluster</name>
        <dbReference type="ChEBI" id="CHEBI:49883"/>
        <label>2</label>
    </ligand>
</feature>
<dbReference type="GO" id="GO:0051539">
    <property type="term" value="F:4 iron, 4 sulfur cluster binding"/>
    <property type="evidence" value="ECO:0007669"/>
    <property type="project" value="UniProtKB-UniRule"/>
</dbReference>
<dbReference type="Gene3D" id="3.40.50.2030">
    <property type="match status" value="2"/>
</dbReference>
<dbReference type="GO" id="GO:0043885">
    <property type="term" value="F:anaerobic carbon-monoxide dehydrogenase activity"/>
    <property type="evidence" value="ECO:0007669"/>
    <property type="project" value="UniProtKB-UniRule"/>
</dbReference>
<dbReference type="HOGENOM" id="CLU_030631_0_0_9"/>
<dbReference type="RefSeq" id="WP_012301969.1">
    <property type="nucleotide sequence ID" value="NC_010424.1"/>
</dbReference>
<reference evidence="11 12" key="2">
    <citation type="journal article" date="2008" name="Science">
        <title>Environmental genomics reveals a single-species ecosystem deep within Earth.</title>
        <authorList>
            <person name="Chivian D."/>
            <person name="Brodie E.L."/>
            <person name="Alm E.J."/>
            <person name="Culley D.E."/>
            <person name="Dehal P.S."/>
            <person name="Desantis T.Z."/>
            <person name="Gihring T.M."/>
            <person name="Lapidus A."/>
            <person name="Lin L.H."/>
            <person name="Lowry S.R."/>
            <person name="Moser D.P."/>
            <person name="Richardson P.M."/>
            <person name="Southam G."/>
            <person name="Wanger G."/>
            <person name="Pratt L.M."/>
            <person name="Andersen G.L."/>
            <person name="Hazen T.C."/>
            <person name="Brockman F.J."/>
            <person name="Arkin A.P."/>
            <person name="Onstott T.C."/>
        </authorList>
    </citation>
    <scope>NUCLEOTIDE SEQUENCE [LARGE SCALE GENOMIC DNA]</scope>
    <source>
        <strain evidence="11 12">MP104C</strain>
    </source>
</reference>
<evidence type="ECO:0000256" key="3">
    <source>
        <dbReference type="ARBA" id="ARBA00022596"/>
    </source>
</evidence>
<name>B1I317_DESAP</name>
<evidence type="ECO:0000256" key="10">
    <source>
        <dbReference type="PIRSR" id="PIRSR005023-1"/>
    </source>
</evidence>
<dbReference type="PANTHER" id="PTHR30109">
    <property type="entry name" value="HYDROXYLAMINE REDUCTASE"/>
    <property type="match status" value="1"/>
</dbReference>
<keyword evidence="7 9" id="KW-0411">Iron-sulfur</keyword>
<evidence type="ECO:0000256" key="5">
    <source>
        <dbReference type="ARBA" id="ARBA00023002"/>
    </source>
</evidence>
<evidence type="ECO:0000256" key="6">
    <source>
        <dbReference type="ARBA" id="ARBA00023004"/>
    </source>
</evidence>
<dbReference type="KEGG" id="dau:Daud_0870"/>
<dbReference type="OrthoDB" id="5478720at2"/>
<keyword evidence="2 9" id="KW-0004">4Fe-4S</keyword>
<reference evidence="12" key="1">
    <citation type="submission" date="2007-10" db="EMBL/GenBank/DDBJ databases">
        <title>Complete sequence of chromosome of Desulforudis audaxviator MP104C.</title>
        <authorList>
            <person name="Copeland A."/>
            <person name="Lucas S."/>
            <person name="Lapidus A."/>
            <person name="Barry K."/>
            <person name="Glavina del Rio T."/>
            <person name="Dalin E."/>
            <person name="Tice H."/>
            <person name="Bruce D."/>
            <person name="Pitluck S."/>
            <person name="Lowry S.R."/>
            <person name="Larimer F."/>
            <person name="Land M.L."/>
            <person name="Hauser L."/>
            <person name="Kyrpides N."/>
            <person name="Ivanova N.N."/>
            <person name="Richardson P."/>
        </authorList>
    </citation>
    <scope>NUCLEOTIDE SEQUENCE [LARGE SCALE GENOMIC DNA]</scope>
    <source>
        <strain evidence="12">MP104C</strain>
    </source>
</reference>
<keyword evidence="6 9" id="KW-0408">Iron</keyword>
<comment type="cofactor">
    <cofactor evidence="1">
        <name>[4Fe-4S] cluster</name>
        <dbReference type="ChEBI" id="CHEBI:49883"/>
    </cofactor>
</comment>
<dbReference type="Proteomes" id="UP000008544">
    <property type="component" value="Chromosome"/>
</dbReference>
<comment type="catalytic activity">
    <reaction evidence="8 9">
        <text>CO + 2 oxidized [2Fe-2S]-[ferredoxin] + H2O = 2 reduced [2Fe-2S]-[ferredoxin] + CO2 + 2 H(+)</text>
        <dbReference type="Rhea" id="RHEA:21040"/>
        <dbReference type="Rhea" id="RHEA-COMP:10000"/>
        <dbReference type="Rhea" id="RHEA-COMP:10001"/>
        <dbReference type="ChEBI" id="CHEBI:15377"/>
        <dbReference type="ChEBI" id="CHEBI:15378"/>
        <dbReference type="ChEBI" id="CHEBI:16526"/>
        <dbReference type="ChEBI" id="CHEBI:17245"/>
        <dbReference type="ChEBI" id="CHEBI:33737"/>
        <dbReference type="ChEBI" id="CHEBI:33738"/>
        <dbReference type="EC" id="1.2.7.4"/>
    </reaction>
</comment>
<dbReference type="PIRSF" id="PIRSF005023">
    <property type="entry name" value="CODH"/>
    <property type="match status" value="1"/>
</dbReference>
<feature type="binding site" evidence="10">
    <location>
        <position position="458"/>
    </location>
    <ligand>
        <name>[Ni-4Fe-4S] cluster</name>
        <dbReference type="ChEBI" id="CHEBI:47739"/>
    </ligand>
</feature>
<dbReference type="NCBIfam" id="TIGR01702">
    <property type="entry name" value="CO_DH_cata"/>
    <property type="match status" value="1"/>
</dbReference>
<keyword evidence="4 9" id="KW-0479">Metal-binding</keyword>
<gene>
    <name evidence="11" type="ordered locus">Daud_0870</name>
</gene>
<dbReference type="GO" id="GO:0016151">
    <property type="term" value="F:nickel cation binding"/>
    <property type="evidence" value="ECO:0007669"/>
    <property type="project" value="InterPro"/>
</dbReference>
<dbReference type="AlphaFoldDB" id="B1I317"/>
<dbReference type="InterPro" id="IPR010047">
    <property type="entry name" value="CODH"/>
</dbReference>
<dbReference type="InterPro" id="IPR011254">
    <property type="entry name" value="Prismane-like_sf"/>
</dbReference>
<feature type="binding site" evidence="10">
    <location>
        <position position="54"/>
    </location>
    <ligand>
        <name>[4Fe-4S] cluster</name>
        <dbReference type="ChEBI" id="CHEBI:49883"/>
        <label>2</label>
    </ligand>
</feature>
<feature type="binding site" evidence="10">
    <location>
        <position position="35"/>
    </location>
    <ligand>
        <name>[4Fe-4S] cluster</name>
        <dbReference type="ChEBI" id="CHEBI:49883"/>
        <label>2</label>
    </ligand>
</feature>
<feature type="binding site" evidence="10">
    <location>
        <position position="318"/>
    </location>
    <ligand>
        <name>[Ni-4Fe-4S] cluster</name>
        <dbReference type="ChEBI" id="CHEBI:47739"/>
    </ligand>
</feature>
<dbReference type="GO" id="GO:0006091">
    <property type="term" value="P:generation of precursor metabolites and energy"/>
    <property type="evidence" value="ECO:0007669"/>
    <property type="project" value="InterPro"/>
</dbReference>
<evidence type="ECO:0000256" key="4">
    <source>
        <dbReference type="ARBA" id="ARBA00022723"/>
    </source>
</evidence>
<dbReference type="SUPFAM" id="SSF56821">
    <property type="entry name" value="Prismane protein-like"/>
    <property type="match status" value="1"/>
</dbReference>
<organism evidence="11 12">
    <name type="scientific">Desulforudis audaxviator (strain MP104C)</name>
    <dbReference type="NCBI Taxonomy" id="477974"/>
    <lineage>
        <taxon>Bacteria</taxon>
        <taxon>Bacillati</taxon>
        <taxon>Bacillota</taxon>
        <taxon>Clostridia</taxon>
        <taxon>Thermoanaerobacterales</taxon>
        <taxon>Candidatus Desulforudaceae</taxon>
        <taxon>Candidatus Desulforudis</taxon>
    </lineage>
</organism>
<dbReference type="Gene3D" id="1.20.1270.30">
    <property type="match status" value="1"/>
</dbReference>
<dbReference type="STRING" id="477974.Daud_0870"/>
<dbReference type="EC" id="1.2.7.4" evidence="9"/>
<dbReference type="InterPro" id="IPR016099">
    <property type="entry name" value="Prismane-like_a/b-sand"/>
</dbReference>
<dbReference type="eggNOG" id="COG1151">
    <property type="taxonomic scope" value="Bacteria"/>
</dbReference>
<dbReference type="PANTHER" id="PTHR30109:SF4">
    <property type="entry name" value="CARBON MONOXIDE DEHYDROGENASE"/>
    <property type="match status" value="1"/>
</dbReference>
<evidence type="ECO:0000256" key="7">
    <source>
        <dbReference type="ARBA" id="ARBA00023014"/>
    </source>
</evidence>
<evidence type="ECO:0000256" key="1">
    <source>
        <dbReference type="ARBA" id="ARBA00001966"/>
    </source>
</evidence>
<feature type="binding site" evidence="10">
    <location>
        <position position="499"/>
    </location>
    <ligand>
        <name>[Ni-4Fe-4S] cluster</name>
        <dbReference type="ChEBI" id="CHEBI:47739"/>
    </ligand>
</feature>
<protein>
    <recommendedName>
        <fullName evidence="9">Carbon monoxide dehydrogenase</fullName>
        <ecNumber evidence="9">1.2.7.4</ecNumber>
    </recommendedName>
</protein>
<feature type="binding site" evidence="10">
    <location>
        <position position="40"/>
    </location>
    <ligand>
        <name>[4Fe-4S] cluster</name>
        <dbReference type="ChEBI" id="CHEBI:49883"/>
        <label>2</label>
    </ligand>
</feature>
<feature type="binding site" evidence="10">
    <location>
        <position position="23"/>
    </location>
    <ligand>
        <name>[4Fe-4S] cluster</name>
        <dbReference type="ChEBI" id="CHEBI:49883"/>
        <label>1</label>
        <note>ligand shared between dimeric partners</note>
    </ligand>
</feature>
<dbReference type="GO" id="GO:0042542">
    <property type="term" value="P:response to hydrogen peroxide"/>
    <property type="evidence" value="ECO:0007669"/>
    <property type="project" value="TreeGrafter"/>
</dbReference>
<sequence>MDKPGTTGRVIPALDRAREIKPCPLGAGESCCRVCAMGPCRVTESGKGARVGVCGATPDTIAARNLCRMIAAGTAAHSDHAREVVQTFCAVARGTAPGFELCDREKLSRLAAQLGCGKAEDPAVLAREVGKLFLGEFGRQEGELALAALAPPRRLERWRRLGLVPRGIDREVVESLHRTHMGVDQEALHLLHQGTRTALADGWGGSVIATAVRDVLFGTPRPVRSRVDLGVLKPDCVNIVVHGHEPLLPEVLVRLAADGEMTARARAVGAAGVNIAGMCCTANEILMRHDVPVASHFLQQELAIITGAVELMLVDVQCVMQGLAAVAACYHTRLVTTSEKARIKGARHVEFSPATALDTARELLYAAIDNFPNRRRVDIPPQAVELVTGFGQESIRHALGGRFRGSYRMLNENIINGWIRGVAGVVGCTNPRAASGASHGVLVRELVANDVLVLVTGCAALACARDGLLVPEAADSAGPGLREVCEALGIPPVLHCGSCVDNSRILMMAAEMVRAGGLGEDLSDLPVAGCAPEWMSEKALAVGQYFIGSGISVGLGVYFPGADSKEFAAQVFEGLTQDYGAAWFFEPDPQALARKILAHIEEKRRALGIEGRRERVLYDMKMRRRLDV</sequence>
<dbReference type="EMBL" id="CP000860">
    <property type="protein sequence ID" value="ACA59383.1"/>
    <property type="molecule type" value="Genomic_DNA"/>
</dbReference>
<evidence type="ECO:0000313" key="12">
    <source>
        <dbReference type="Proteomes" id="UP000008544"/>
    </source>
</evidence>
<keyword evidence="12" id="KW-1185">Reference proteome</keyword>
<evidence type="ECO:0000256" key="2">
    <source>
        <dbReference type="ARBA" id="ARBA00022485"/>
    </source>
</evidence>
<evidence type="ECO:0000256" key="9">
    <source>
        <dbReference type="PIRNR" id="PIRNR005023"/>
    </source>
</evidence>
<dbReference type="GO" id="GO:0004601">
    <property type="term" value="F:peroxidase activity"/>
    <property type="evidence" value="ECO:0007669"/>
    <property type="project" value="TreeGrafter"/>
</dbReference>
<keyword evidence="5 9" id="KW-0560">Oxidoreductase</keyword>
<feature type="binding site" evidence="10">
    <location>
        <position position="428"/>
    </location>
    <ligand>
        <name>[Ni-4Fe-4S] cluster</name>
        <dbReference type="ChEBI" id="CHEBI:47739"/>
    </ligand>
</feature>
<evidence type="ECO:0000313" key="11">
    <source>
        <dbReference type="EMBL" id="ACA59383.1"/>
    </source>
</evidence>
<evidence type="ECO:0000256" key="8">
    <source>
        <dbReference type="ARBA" id="ARBA00048733"/>
    </source>
</evidence>
<feature type="binding site" evidence="10">
    <location>
        <position position="31"/>
    </location>
    <ligand>
        <name>[4Fe-4S] cluster</name>
        <dbReference type="ChEBI" id="CHEBI:49883"/>
        <label>1</label>
        <note>ligand shared between dimeric partners</note>
    </ligand>
</feature>
<keyword evidence="3 10" id="KW-0533">Nickel</keyword>
<feature type="binding site" evidence="10">
    <location>
        <position position="280"/>
    </location>
    <ligand>
        <name>[Ni-4Fe-4S] cluster</name>
        <dbReference type="ChEBI" id="CHEBI:47739"/>
    </ligand>
</feature>
<dbReference type="GO" id="GO:0050418">
    <property type="term" value="F:hydroxylamine reductase activity"/>
    <property type="evidence" value="ECO:0007669"/>
    <property type="project" value="TreeGrafter"/>
</dbReference>
<dbReference type="InterPro" id="IPR004137">
    <property type="entry name" value="HCP/CODH"/>
</dbReference>
<dbReference type="InterPro" id="IPR016101">
    <property type="entry name" value="CO_DH_a-bundle"/>
</dbReference>
<feature type="binding site" evidence="10">
    <location>
        <position position="244"/>
    </location>
    <ligand>
        <name>[Ni-4Fe-4S] cluster</name>
        <dbReference type="ChEBI" id="CHEBI:47739"/>
    </ligand>
</feature>